<evidence type="ECO:0000256" key="1">
    <source>
        <dbReference type="SAM" id="MobiDB-lite"/>
    </source>
</evidence>
<protein>
    <submittedName>
        <fullName evidence="2">Uncharacterized protein</fullName>
    </submittedName>
</protein>
<sequence>MNESRSIPEAEKKFKQLESDEEMERKIQEEWEAEEERNSIAEEKAANEALIRNLDEIKVQDRADRLLAERTSRTRKRAIYNRRKRARNFKHAELKIKKFEEVHALYEKIKRVNRFHLIGSAKDERKYPIKEKTECLRAKPQTDQAEHLEEINLNVVIRSNRQKRYFSTLTTLLSIFDREDLNAVYQLVMDKYQDEMPEFMTKYFGRFDGMFNPDDEKEIFGMHSKI</sequence>
<reference evidence="2" key="2">
    <citation type="submission" date="2022-01" db="EMBL/GenBank/DDBJ databases">
        <authorList>
            <person name="Yamashiro T."/>
            <person name="Shiraishi A."/>
            <person name="Satake H."/>
            <person name="Nakayama K."/>
        </authorList>
    </citation>
    <scope>NUCLEOTIDE SEQUENCE</scope>
</reference>
<comment type="caution">
    <text evidence="2">The sequence shown here is derived from an EMBL/GenBank/DDBJ whole genome shotgun (WGS) entry which is preliminary data.</text>
</comment>
<name>A0ABQ5HUI7_9ASTR</name>
<feature type="compositionally biased region" description="Basic and acidic residues" evidence="1">
    <location>
        <begin position="1"/>
        <end position="29"/>
    </location>
</feature>
<proteinExistence type="predicted"/>
<organism evidence="2 3">
    <name type="scientific">Tanacetum coccineum</name>
    <dbReference type="NCBI Taxonomy" id="301880"/>
    <lineage>
        <taxon>Eukaryota</taxon>
        <taxon>Viridiplantae</taxon>
        <taxon>Streptophyta</taxon>
        <taxon>Embryophyta</taxon>
        <taxon>Tracheophyta</taxon>
        <taxon>Spermatophyta</taxon>
        <taxon>Magnoliopsida</taxon>
        <taxon>eudicotyledons</taxon>
        <taxon>Gunneridae</taxon>
        <taxon>Pentapetalae</taxon>
        <taxon>asterids</taxon>
        <taxon>campanulids</taxon>
        <taxon>Asterales</taxon>
        <taxon>Asteraceae</taxon>
        <taxon>Asteroideae</taxon>
        <taxon>Anthemideae</taxon>
        <taxon>Anthemidinae</taxon>
        <taxon>Tanacetum</taxon>
    </lineage>
</organism>
<dbReference type="EMBL" id="BQNB010020027">
    <property type="protein sequence ID" value="GJT91532.1"/>
    <property type="molecule type" value="Genomic_DNA"/>
</dbReference>
<keyword evidence="3" id="KW-1185">Reference proteome</keyword>
<accession>A0ABQ5HUI7</accession>
<evidence type="ECO:0000313" key="3">
    <source>
        <dbReference type="Proteomes" id="UP001151760"/>
    </source>
</evidence>
<gene>
    <name evidence="2" type="ORF">Tco_1080377</name>
</gene>
<dbReference type="Proteomes" id="UP001151760">
    <property type="component" value="Unassembled WGS sequence"/>
</dbReference>
<feature type="region of interest" description="Disordered" evidence="1">
    <location>
        <begin position="1"/>
        <end position="40"/>
    </location>
</feature>
<reference evidence="2" key="1">
    <citation type="journal article" date="2022" name="Int. J. Mol. Sci.">
        <title>Draft Genome of Tanacetum Coccineum: Genomic Comparison of Closely Related Tanacetum-Family Plants.</title>
        <authorList>
            <person name="Yamashiro T."/>
            <person name="Shiraishi A."/>
            <person name="Nakayama K."/>
            <person name="Satake H."/>
        </authorList>
    </citation>
    <scope>NUCLEOTIDE SEQUENCE</scope>
</reference>
<evidence type="ECO:0000313" key="2">
    <source>
        <dbReference type="EMBL" id="GJT91532.1"/>
    </source>
</evidence>